<reference evidence="1" key="1">
    <citation type="journal article" date="2020" name="Nature">
        <title>Giant virus diversity and host interactions through global metagenomics.</title>
        <authorList>
            <person name="Schulz F."/>
            <person name="Roux S."/>
            <person name="Paez-Espino D."/>
            <person name="Jungbluth S."/>
            <person name="Walsh D.A."/>
            <person name="Denef V.J."/>
            <person name="McMahon K.D."/>
            <person name="Konstantinidis K.T."/>
            <person name="Eloe-Fadrosh E.A."/>
            <person name="Kyrpides N.C."/>
            <person name="Woyke T."/>
        </authorList>
    </citation>
    <scope>NUCLEOTIDE SEQUENCE</scope>
    <source>
        <strain evidence="1">GVMAG-M-3300018868-6</strain>
    </source>
</reference>
<dbReference type="GO" id="GO:0051276">
    <property type="term" value="P:chromosome organization"/>
    <property type="evidence" value="ECO:0007669"/>
    <property type="project" value="InterPro"/>
</dbReference>
<protein>
    <submittedName>
        <fullName evidence="1">Uncharacterized protein</fullName>
    </submittedName>
</protein>
<dbReference type="Pfam" id="PF19060">
    <property type="entry name" value="DVNP"/>
    <property type="match status" value="1"/>
</dbReference>
<dbReference type="EMBL" id="MN739253">
    <property type="protein sequence ID" value="QHS95586.1"/>
    <property type="molecule type" value="Genomic_DNA"/>
</dbReference>
<evidence type="ECO:0000313" key="1">
    <source>
        <dbReference type="EMBL" id="QHS95586.1"/>
    </source>
</evidence>
<proteinExistence type="predicted"/>
<dbReference type="GO" id="GO:0003677">
    <property type="term" value="F:DNA binding"/>
    <property type="evidence" value="ECO:0007669"/>
    <property type="project" value="InterPro"/>
</dbReference>
<dbReference type="AlphaFoldDB" id="A0A6C0BTM4"/>
<organism evidence="1">
    <name type="scientific">viral metagenome</name>
    <dbReference type="NCBI Taxonomy" id="1070528"/>
    <lineage>
        <taxon>unclassified sequences</taxon>
        <taxon>metagenomes</taxon>
        <taxon>organismal metagenomes</taxon>
    </lineage>
</organism>
<dbReference type="InterPro" id="IPR043928">
    <property type="entry name" value="DNVP"/>
</dbReference>
<sequence length="95" mass="10909">MVKRVERKKDGMYHVHGNKFEMLEGSRAQVWHGTAYKTSGGLTKAHLMMNKHGRIVSSVKHRTAKKEKRLEKAGYFTKKGKFGAVKKTAKKTRKH</sequence>
<name>A0A6C0BTM4_9ZZZZ</name>
<accession>A0A6C0BTM4</accession>